<dbReference type="InterPro" id="IPR041108">
    <property type="entry name" value="PP_kinase_C_1"/>
</dbReference>
<dbReference type="SUPFAM" id="SSF140356">
    <property type="entry name" value="PPK N-terminal domain-like"/>
    <property type="match status" value="1"/>
</dbReference>
<evidence type="ECO:0000256" key="1">
    <source>
        <dbReference type="ARBA" id="ARBA00022553"/>
    </source>
</evidence>
<dbReference type="Gene3D" id="3.30.1840.10">
    <property type="entry name" value="Polyphosphate kinase middle domain"/>
    <property type="match status" value="1"/>
</dbReference>
<dbReference type="InterPro" id="IPR036830">
    <property type="entry name" value="PP_kinase_middle_dom_sf"/>
</dbReference>
<dbReference type="PANTHER" id="PTHR30218:SF0">
    <property type="entry name" value="POLYPHOSPHATE KINASE"/>
    <property type="match status" value="1"/>
</dbReference>
<accession>A0A518AY32</accession>
<keyword evidence="5 8" id="KW-0418">Kinase</keyword>
<feature type="binding site" evidence="8">
    <location>
        <position position="615"/>
    </location>
    <ligand>
        <name>ATP</name>
        <dbReference type="ChEBI" id="CHEBI:30616"/>
    </ligand>
</feature>
<dbReference type="HAMAP" id="MF_00347">
    <property type="entry name" value="Polyphosphate_kinase"/>
    <property type="match status" value="1"/>
</dbReference>
<comment type="function">
    <text evidence="8 9">Catalyzes the reversible transfer of the terminal phosphate of ATP to form a long-chain polyphosphate (polyP).</text>
</comment>
<dbReference type="CDD" id="cd09168">
    <property type="entry name" value="PLDc_PaPPK1_C2_like"/>
    <property type="match status" value="1"/>
</dbReference>
<evidence type="ECO:0000259" key="13">
    <source>
        <dbReference type="Pfam" id="PF17941"/>
    </source>
</evidence>
<dbReference type="Gene3D" id="3.30.870.10">
    <property type="entry name" value="Endonuclease Chain A"/>
    <property type="match status" value="2"/>
</dbReference>
<dbReference type="FunFam" id="3.30.870.10:FF:000001">
    <property type="entry name" value="Polyphosphate kinase"/>
    <property type="match status" value="1"/>
</dbReference>
<dbReference type="NCBIfam" id="NF003921">
    <property type="entry name" value="PRK05443.2-2"/>
    <property type="match status" value="1"/>
</dbReference>
<evidence type="ECO:0000256" key="7">
    <source>
        <dbReference type="ARBA" id="ARBA00022842"/>
    </source>
</evidence>
<feature type="binding site" evidence="8">
    <location>
        <position position="401"/>
    </location>
    <ligand>
        <name>Mg(2+)</name>
        <dbReference type="ChEBI" id="CHEBI:18420"/>
    </ligand>
</feature>
<dbReference type="InterPro" id="IPR025198">
    <property type="entry name" value="PPK_N_dom"/>
</dbReference>
<evidence type="ECO:0000256" key="5">
    <source>
        <dbReference type="ARBA" id="ARBA00022777"/>
    </source>
</evidence>
<keyword evidence="1 8" id="KW-0597">Phosphoprotein</keyword>
<comment type="catalytic activity">
    <reaction evidence="8 9">
        <text>[phosphate](n) + ATP = [phosphate](n+1) + ADP</text>
        <dbReference type="Rhea" id="RHEA:19573"/>
        <dbReference type="Rhea" id="RHEA-COMP:9859"/>
        <dbReference type="Rhea" id="RHEA-COMP:14280"/>
        <dbReference type="ChEBI" id="CHEBI:16838"/>
        <dbReference type="ChEBI" id="CHEBI:30616"/>
        <dbReference type="ChEBI" id="CHEBI:456216"/>
        <dbReference type="EC" id="2.7.4.1"/>
    </reaction>
</comment>
<keyword evidence="15" id="KW-1185">Reference proteome</keyword>
<keyword evidence="2 8" id="KW-0808">Transferase</keyword>
<dbReference type="KEGG" id="knv:Pan216_04630"/>
<dbReference type="GO" id="GO:0006799">
    <property type="term" value="P:polyphosphate biosynthetic process"/>
    <property type="evidence" value="ECO:0007669"/>
    <property type="project" value="UniProtKB-UniRule"/>
</dbReference>
<dbReference type="Pfam" id="PF13089">
    <property type="entry name" value="PP_kinase_N"/>
    <property type="match status" value="1"/>
</dbReference>
<feature type="binding site" evidence="8">
    <location>
        <position position="431"/>
    </location>
    <ligand>
        <name>Mg(2+)</name>
        <dbReference type="ChEBI" id="CHEBI:18420"/>
    </ligand>
</feature>
<keyword evidence="7 8" id="KW-0460">Magnesium</keyword>
<protein>
    <recommendedName>
        <fullName evidence="8 9">Polyphosphate kinase</fullName>
        <ecNumber evidence="8 9">2.7.4.1</ecNumber>
    </recommendedName>
    <alternativeName>
        <fullName evidence="8">ATP-polyphosphate phosphotransferase</fullName>
    </alternativeName>
    <alternativeName>
        <fullName evidence="8">Polyphosphoric acid kinase</fullName>
    </alternativeName>
</protein>
<dbReference type="GO" id="GO:0046872">
    <property type="term" value="F:metal ion binding"/>
    <property type="evidence" value="ECO:0007669"/>
    <property type="project" value="UniProtKB-KW"/>
</dbReference>
<feature type="domain" description="Polyphosphate kinase C-terminal" evidence="12">
    <location>
        <begin position="529"/>
        <end position="698"/>
    </location>
</feature>
<evidence type="ECO:0000259" key="11">
    <source>
        <dbReference type="Pfam" id="PF13089"/>
    </source>
</evidence>
<dbReference type="GO" id="GO:0005524">
    <property type="term" value="F:ATP binding"/>
    <property type="evidence" value="ECO:0007669"/>
    <property type="project" value="UniProtKB-KW"/>
</dbReference>
<dbReference type="InterPro" id="IPR024953">
    <property type="entry name" value="PP_kinase_middle"/>
</dbReference>
<dbReference type="NCBIfam" id="TIGR03705">
    <property type="entry name" value="poly_P_kin"/>
    <property type="match status" value="1"/>
</dbReference>
<keyword evidence="4 8" id="KW-0547">Nucleotide-binding</keyword>
<gene>
    <name evidence="14" type="primary">ppk_1</name>
    <name evidence="8" type="synonym">ppk</name>
    <name evidence="14" type="ORF">Pan216_04630</name>
</gene>
<dbReference type="NCBIfam" id="NF003917">
    <property type="entry name" value="PRK05443.1-1"/>
    <property type="match status" value="1"/>
</dbReference>
<dbReference type="PIRSF" id="PIRSF015589">
    <property type="entry name" value="PP_kinase"/>
    <property type="match status" value="1"/>
</dbReference>
<comment type="cofactor">
    <cofactor evidence="8">
        <name>Mg(2+)</name>
        <dbReference type="ChEBI" id="CHEBI:18420"/>
    </cofactor>
</comment>
<sequence length="749" mass="85587">MSMSDGLNRDSAETIEALPEVPEELSDEQLDHPSLYINRELSWLEFNRRVLEEARDRSVPLLERLKFLAIFSQNLDEFFMVRVGNLKQKIDSDINYSSGADRMLPREQMALISQMAHEMVEKQYRYLLDEILPPLAEAGIEILTGDRLTDEQRTFLDNLFSREVFPVLTPLALDLSHPFPHLTNGSSNMAIRLRRPKQPRTLLALVQLPSILPRFVNLPSAQGHQFLPLERVIRMNLDQLFPGMQIVDSYLFRVTRDADFDLDDYAEIKDLAETIERQIRERRRGVASRLEIGEEAPEDLVEFLRESLHLEPGDVYRLPSPLDLTGLFEICSLPGAESLKEPEFVPRIDPAISGAKSLFAAIRESDLLLHHPYDSFKPVVDFISAAATDPKVLAIKQTLYRTSSDSPIVAALQEAAHRGKQVSALVELQARMDEERNILWARELEKAGVHVVYGFVGLKTHCKVCLVVRRDDDKIRRYLHLSTGNYNPQTARVYTDLGLFTCNDEFADDASALFNYLTGYCELPHWKKLIVAPSRLRKFLIEKIESERQLGKKGRIVAKINAILEPTVIQALYRASRAGVSIDLVCRGICGLRPGIPGLSENIRVHSVVDRFLEHSRIYYFGQKGHPEVYIASADWMDRNLVRRLEVAFPIEDARLKARVIEILNISLLDNVKSRRLESDGIWRRYPVADDQPLLRSQSYFLRMAQQERRDTGLEPALDSLPMLDTQISREELFGCLRKNKVLATNGKK</sequence>
<dbReference type="InterPro" id="IPR036832">
    <property type="entry name" value="PPK_N_dom_sf"/>
</dbReference>
<dbReference type="SUPFAM" id="SSF143724">
    <property type="entry name" value="PHP14-like"/>
    <property type="match status" value="1"/>
</dbReference>
<feature type="binding site" evidence="8">
    <location>
        <position position="494"/>
    </location>
    <ligand>
        <name>ATP</name>
        <dbReference type="ChEBI" id="CHEBI:30616"/>
    </ligand>
</feature>
<dbReference type="Pfam" id="PF17941">
    <property type="entry name" value="PP_kinase_C_1"/>
    <property type="match status" value="1"/>
</dbReference>
<organism evidence="14 15">
    <name type="scientific">Kolteria novifilia</name>
    <dbReference type="NCBI Taxonomy" id="2527975"/>
    <lineage>
        <taxon>Bacteria</taxon>
        <taxon>Pseudomonadati</taxon>
        <taxon>Planctomycetota</taxon>
        <taxon>Planctomycetia</taxon>
        <taxon>Kolteriales</taxon>
        <taxon>Kolteriaceae</taxon>
        <taxon>Kolteria</taxon>
    </lineage>
</organism>
<evidence type="ECO:0000313" key="14">
    <source>
        <dbReference type="EMBL" id="QDU59632.1"/>
    </source>
</evidence>
<feature type="binding site" evidence="8">
    <location>
        <position position="74"/>
    </location>
    <ligand>
        <name>ATP</name>
        <dbReference type="ChEBI" id="CHEBI:30616"/>
    </ligand>
</feature>
<feature type="active site" description="Phosphohistidine intermediate" evidence="8">
    <location>
        <position position="461"/>
    </location>
</feature>
<evidence type="ECO:0000256" key="4">
    <source>
        <dbReference type="ARBA" id="ARBA00022741"/>
    </source>
</evidence>
<dbReference type="EMBL" id="CP036279">
    <property type="protein sequence ID" value="QDU59632.1"/>
    <property type="molecule type" value="Genomic_DNA"/>
</dbReference>
<dbReference type="Pfam" id="PF13090">
    <property type="entry name" value="PP_kinase_C"/>
    <property type="match status" value="1"/>
</dbReference>
<evidence type="ECO:0000259" key="10">
    <source>
        <dbReference type="Pfam" id="PF02503"/>
    </source>
</evidence>
<dbReference type="PANTHER" id="PTHR30218">
    <property type="entry name" value="POLYPHOSPHATE KINASE"/>
    <property type="match status" value="1"/>
</dbReference>
<keyword evidence="6 8" id="KW-0067">ATP-binding</keyword>
<evidence type="ECO:0000313" key="15">
    <source>
        <dbReference type="Proteomes" id="UP000317093"/>
    </source>
</evidence>
<dbReference type="InterPro" id="IPR025200">
    <property type="entry name" value="PPK_C_dom2"/>
</dbReference>
<dbReference type="Gene3D" id="1.20.58.310">
    <property type="entry name" value="Polyphosphate kinase N-terminal domain"/>
    <property type="match status" value="1"/>
</dbReference>
<feature type="domain" description="Polyphosphate kinase C-terminal" evidence="13">
    <location>
        <begin position="358"/>
        <end position="521"/>
    </location>
</feature>
<feature type="domain" description="Polyphosphate kinase middle" evidence="10">
    <location>
        <begin position="151"/>
        <end position="330"/>
    </location>
</feature>
<feature type="binding site" evidence="8">
    <location>
        <position position="587"/>
    </location>
    <ligand>
        <name>ATP</name>
        <dbReference type="ChEBI" id="CHEBI:30616"/>
    </ligand>
</feature>
<proteinExistence type="inferred from homology"/>
<evidence type="ECO:0000256" key="6">
    <source>
        <dbReference type="ARBA" id="ARBA00022840"/>
    </source>
</evidence>
<dbReference type="GO" id="GO:0008976">
    <property type="term" value="F:polyphosphate kinase activity"/>
    <property type="evidence" value="ECO:0007669"/>
    <property type="project" value="UniProtKB-UniRule"/>
</dbReference>
<evidence type="ECO:0000256" key="3">
    <source>
        <dbReference type="ARBA" id="ARBA00022723"/>
    </source>
</evidence>
<dbReference type="EC" id="2.7.4.1" evidence="8 9"/>
<dbReference type="AlphaFoldDB" id="A0A518AY32"/>
<dbReference type="CDD" id="cd09165">
    <property type="entry name" value="PLDc_PaPPK1_C1_like"/>
    <property type="match status" value="1"/>
</dbReference>
<dbReference type="SUPFAM" id="SSF56024">
    <property type="entry name" value="Phospholipase D/nuclease"/>
    <property type="match status" value="2"/>
</dbReference>
<dbReference type="InterPro" id="IPR003414">
    <property type="entry name" value="PP_kinase"/>
</dbReference>
<dbReference type="Proteomes" id="UP000317093">
    <property type="component" value="Chromosome"/>
</dbReference>
<evidence type="ECO:0000256" key="9">
    <source>
        <dbReference type="RuleBase" id="RU003800"/>
    </source>
</evidence>
<comment type="similarity">
    <text evidence="8 9">Belongs to the polyphosphate kinase 1 (PPK1) family.</text>
</comment>
<evidence type="ECO:0000259" key="12">
    <source>
        <dbReference type="Pfam" id="PF13090"/>
    </source>
</evidence>
<feature type="domain" description="Polyphosphate kinase N-terminal" evidence="11">
    <location>
        <begin position="36"/>
        <end position="143"/>
    </location>
</feature>
<dbReference type="GO" id="GO:0009358">
    <property type="term" value="C:polyphosphate kinase complex"/>
    <property type="evidence" value="ECO:0007669"/>
    <property type="project" value="InterPro"/>
</dbReference>
<dbReference type="Pfam" id="PF02503">
    <property type="entry name" value="PP_kinase"/>
    <property type="match status" value="1"/>
</dbReference>
<dbReference type="NCBIfam" id="NF003918">
    <property type="entry name" value="PRK05443.1-2"/>
    <property type="match status" value="1"/>
</dbReference>
<evidence type="ECO:0000256" key="2">
    <source>
        <dbReference type="ARBA" id="ARBA00022679"/>
    </source>
</evidence>
<reference evidence="14 15" key="1">
    <citation type="submission" date="2019-02" db="EMBL/GenBank/DDBJ databases">
        <title>Deep-cultivation of Planctomycetes and their phenomic and genomic characterization uncovers novel biology.</title>
        <authorList>
            <person name="Wiegand S."/>
            <person name="Jogler M."/>
            <person name="Boedeker C."/>
            <person name="Pinto D."/>
            <person name="Vollmers J."/>
            <person name="Rivas-Marin E."/>
            <person name="Kohn T."/>
            <person name="Peeters S.H."/>
            <person name="Heuer A."/>
            <person name="Rast P."/>
            <person name="Oberbeckmann S."/>
            <person name="Bunk B."/>
            <person name="Jeske O."/>
            <person name="Meyerdierks A."/>
            <person name="Storesund J.E."/>
            <person name="Kallscheuer N."/>
            <person name="Luecker S."/>
            <person name="Lage O.M."/>
            <person name="Pohl T."/>
            <person name="Merkel B.J."/>
            <person name="Hornburger P."/>
            <person name="Mueller R.-W."/>
            <person name="Bruemmer F."/>
            <person name="Labrenz M."/>
            <person name="Spormann A.M."/>
            <person name="Op den Camp H."/>
            <person name="Overmann J."/>
            <person name="Amann R."/>
            <person name="Jetten M.S.M."/>
            <person name="Mascher T."/>
            <person name="Medema M.H."/>
            <person name="Devos D.P."/>
            <person name="Kaster A.-K."/>
            <person name="Ovreas L."/>
            <person name="Rohde M."/>
            <person name="Galperin M.Y."/>
            <person name="Jogler C."/>
        </authorList>
    </citation>
    <scope>NUCLEOTIDE SEQUENCE [LARGE SCALE GENOMIC DNA]</scope>
    <source>
        <strain evidence="14 15">Pan216</strain>
    </source>
</reference>
<comment type="PTM">
    <text evidence="8 9">An intermediate of this reaction is the autophosphorylated ppk in which a phosphate is covalently linked to a histidine residue through a N-P bond.</text>
</comment>
<name>A0A518AY32_9BACT</name>
<keyword evidence="3 8" id="KW-0479">Metal-binding</keyword>
<evidence type="ECO:0000256" key="8">
    <source>
        <dbReference type="HAMAP-Rule" id="MF_00347"/>
    </source>
</evidence>